<dbReference type="Proteomes" id="UP000316921">
    <property type="component" value="Chromosome"/>
</dbReference>
<protein>
    <submittedName>
        <fullName evidence="2">Uncharacterized protein</fullName>
    </submittedName>
</protein>
<evidence type="ECO:0000313" key="3">
    <source>
        <dbReference type="Proteomes" id="UP000316921"/>
    </source>
</evidence>
<name>A0A518BKZ6_9BACT</name>
<dbReference type="AlphaFoldDB" id="A0A518BKZ6"/>
<feature type="region of interest" description="Disordered" evidence="1">
    <location>
        <begin position="1"/>
        <end position="40"/>
    </location>
</feature>
<gene>
    <name evidence="2" type="ORF">Pla133_27380</name>
</gene>
<dbReference type="RefSeq" id="WP_145066000.1">
    <property type="nucleotide sequence ID" value="NZ_CP036287.1"/>
</dbReference>
<evidence type="ECO:0000313" key="2">
    <source>
        <dbReference type="EMBL" id="QDU67650.1"/>
    </source>
</evidence>
<evidence type="ECO:0000256" key="1">
    <source>
        <dbReference type="SAM" id="MobiDB-lite"/>
    </source>
</evidence>
<keyword evidence="3" id="KW-1185">Reference proteome</keyword>
<feature type="compositionally biased region" description="Pro residues" evidence="1">
    <location>
        <begin position="15"/>
        <end position="24"/>
    </location>
</feature>
<dbReference type="KEGG" id="pbap:Pla133_27380"/>
<proteinExistence type="predicted"/>
<reference evidence="2 3" key="1">
    <citation type="submission" date="2019-02" db="EMBL/GenBank/DDBJ databases">
        <title>Deep-cultivation of Planctomycetes and their phenomic and genomic characterization uncovers novel biology.</title>
        <authorList>
            <person name="Wiegand S."/>
            <person name="Jogler M."/>
            <person name="Boedeker C."/>
            <person name="Pinto D."/>
            <person name="Vollmers J."/>
            <person name="Rivas-Marin E."/>
            <person name="Kohn T."/>
            <person name="Peeters S.H."/>
            <person name="Heuer A."/>
            <person name="Rast P."/>
            <person name="Oberbeckmann S."/>
            <person name="Bunk B."/>
            <person name="Jeske O."/>
            <person name="Meyerdierks A."/>
            <person name="Storesund J.E."/>
            <person name="Kallscheuer N."/>
            <person name="Luecker S."/>
            <person name="Lage O.M."/>
            <person name="Pohl T."/>
            <person name="Merkel B.J."/>
            <person name="Hornburger P."/>
            <person name="Mueller R.-W."/>
            <person name="Bruemmer F."/>
            <person name="Labrenz M."/>
            <person name="Spormann A.M."/>
            <person name="Op den Camp H."/>
            <person name="Overmann J."/>
            <person name="Amann R."/>
            <person name="Jetten M.S.M."/>
            <person name="Mascher T."/>
            <person name="Medema M.H."/>
            <person name="Devos D.P."/>
            <person name="Kaster A.-K."/>
            <person name="Ovreas L."/>
            <person name="Rohde M."/>
            <person name="Galperin M.Y."/>
            <person name="Jogler C."/>
        </authorList>
    </citation>
    <scope>NUCLEOTIDE SEQUENCE [LARGE SCALE GENOMIC DNA]</scope>
    <source>
        <strain evidence="2 3">Pla133</strain>
    </source>
</reference>
<organism evidence="2 3">
    <name type="scientific">Engelhardtia mirabilis</name>
    <dbReference type="NCBI Taxonomy" id="2528011"/>
    <lineage>
        <taxon>Bacteria</taxon>
        <taxon>Pseudomonadati</taxon>
        <taxon>Planctomycetota</taxon>
        <taxon>Planctomycetia</taxon>
        <taxon>Planctomycetia incertae sedis</taxon>
        <taxon>Engelhardtia</taxon>
    </lineage>
</organism>
<dbReference type="EMBL" id="CP036287">
    <property type="protein sequence ID" value="QDU67650.1"/>
    <property type="molecule type" value="Genomic_DNA"/>
</dbReference>
<sequence>MSEFDVRPLYEAGDPPEPPDPPPGGMTEFPMEPVSESASRHPISPTLIAYDEAADGNYVFVDDVEMEYHAKPYPFPEELDRGEWTLSARTSDDRVRGHALLLALHPYSEDWIDESLFRYGSQKSEKKRMDQFQRAARSSDDWRVAVEALKFDPFESVGSQLRAVLRGPRRALPDIETGRTFWTGEQRKKEGADDDEVVKNPMMRWGLCPIPESGPGLVVQTILGSKLLETVLRLVTARVIDIGYARRPRKAGASKSIFISDATIEKAPALLEAAVWKALSGPRSLENGPRGESWSGKPVAMLAASIFIESLNRFNRRGLRATDVIQDQGPARGTAVQRGSSDGHGEIVVVDGGGAVGSEELLEKFREKLELPDDAAFSHLLYDEEFEVQLCGLALAHVLADADNWSEVPESHRAGWIAGLEHVGEHGSVTSKQWAREILDRIPGA</sequence>
<accession>A0A518BKZ6</accession>